<dbReference type="InterPro" id="IPR034683">
    <property type="entry name" value="IspD/TarI"/>
</dbReference>
<dbReference type="InterPro" id="IPR050088">
    <property type="entry name" value="IspD/TarI_cytidylyltransf_bact"/>
</dbReference>
<dbReference type="PANTHER" id="PTHR32125">
    <property type="entry name" value="2-C-METHYL-D-ERYTHRITOL 4-PHOSPHATE CYTIDYLYLTRANSFERASE, CHLOROPLASTIC"/>
    <property type="match status" value="1"/>
</dbReference>
<dbReference type="CDD" id="cd02516">
    <property type="entry name" value="CDP-ME_synthetase"/>
    <property type="match status" value="1"/>
</dbReference>
<dbReference type="Pfam" id="PF01128">
    <property type="entry name" value="IspD"/>
    <property type="match status" value="1"/>
</dbReference>
<evidence type="ECO:0000313" key="7">
    <source>
        <dbReference type="EMBL" id="GAH97501.1"/>
    </source>
</evidence>
<dbReference type="AlphaFoldDB" id="X1JS07"/>
<dbReference type="GO" id="GO:0050518">
    <property type="term" value="F:2-C-methyl-D-erythritol 4-phosphate cytidylyltransferase activity"/>
    <property type="evidence" value="ECO:0007669"/>
    <property type="project" value="UniProtKB-EC"/>
</dbReference>
<dbReference type="InterPro" id="IPR029044">
    <property type="entry name" value="Nucleotide-diphossugar_trans"/>
</dbReference>
<protein>
    <recommendedName>
        <fullName evidence="3">2-C-methyl-D-erythritol 4-phosphate cytidylyltransferase</fullName>
        <ecNumber evidence="3">2.7.7.60</ecNumber>
    </recommendedName>
</protein>
<dbReference type="UniPathway" id="UPA00056">
    <property type="reaction ID" value="UER00093"/>
</dbReference>
<evidence type="ECO:0000256" key="6">
    <source>
        <dbReference type="ARBA" id="ARBA00023229"/>
    </source>
</evidence>
<comment type="similarity">
    <text evidence="2">Belongs to the IspD/TarI cytidylyltransferase family. IspD subfamily.</text>
</comment>
<accession>X1JS07</accession>
<gene>
    <name evidence="7" type="ORF">S06H3_01475</name>
</gene>
<dbReference type="SUPFAM" id="SSF53448">
    <property type="entry name" value="Nucleotide-diphospho-sugar transferases"/>
    <property type="match status" value="1"/>
</dbReference>
<dbReference type="EC" id="2.7.7.60" evidence="3"/>
<dbReference type="HAMAP" id="MF_00108">
    <property type="entry name" value="IspD"/>
    <property type="match status" value="1"/>
</dbReference>
<dbReference type="FunFam" id="3.90.550.10:FF:000003">
    <property type="entry name" value="2-C-methyl-D-erythritol 4-phosphate cytidylyltransferase"/>
    <property type="match status" value="1"/>
</dbReference>
<dbReference type="InterPro" id="IPR001228">
    <property type="entry name" value="IspD"/>
</dbReference>
<organism evidence="7">
    <name type="scientific">marine sediment metagenome</name>
    <dbReference type="NCBI Taxonomy" id="412755"/>
    <lineage>
        <taxon>unclassified sequences</taxon>
        <taxon>metagenomes</taxon>
        <taxon>ecological metagenomes</taxon>
    </lineage>
</organism>
<keyword evidence="6" id="KW-0414">Isoprene biosynthesis</keyword>
<keyword evidence="4" id="KW-0808">Transferase</keyword>
<dbReference type="PANTHER" id="PTHR32125:SF4">
    <property type="entry name" value="2-C-METHYL-D-ERYTHRITOL 4-PHOSPHATE CYTIDYLYLTRANSFERASE, CHLOROPLASTIC"/>
    <property type="match status" value="1"/>
</dbReference>
<evidence type="ECO:0000256" key="1">
    <source>
        <dbReference type="ARBA" id="ARBA00004787"/>
    </source>
</evidence>
<sequence>MISNKEELVSKVGAIIVAAGESRRMGGVDKVFAPLGGKPALARVLDAFESCDSVAQIVVVVSKKNLERCRQLITEEGWSKPIEVCVGGRRRQDSVAAGLSQLNNCDWVVIHDGARPLVTRDLIERGLEAAQETGAAAAAIPVTDTIKVAGSDRIVHQTPPRQNLWAVQTPQVFRFDIISEAYEQAKGEVTDDASLVEQLGYRVKLYMGSYDNIKITTDHDLLIAEAWQQKHGK</sequence>
<dbReference type="Gene3D" id="3.90.550.10">
    <property type="entry name" value="Spore Coat Polysaccharide Biosynthesis Protein SpsA, Chain A"/>
    <property type="match status" value="1"/>
</dbReference>
<dbReference type="PROSITE" id="PS01295">
    <property type="entry name" value="ISPD"/>
    <property type="match status" value="1"/>
</dbReference>
<reference evidence="7" key="1">
    <citation type="journal article" date="2014" name="Front. Microbiol.">
        <title>High frequency of phylogenetically diverse reductive dehalogenase-homologous genes in deep subseafloor sedimentary metagenomes.</title>
        <authorList>
            <person name="Kawai M."/>
            <person name="Futagami T."/>
            <person name="Toyoda A."/>
            <person name="Takaki Y."/>
            <person name="Nishi S."/>
            <person name="Hori S."/>
            <person name="Arai W."/>
            <person name="Tsubouchi T."/>
            <person name="Morono Y."/>
            <person name="Uchiyama I."/>
            <person name="Ito T."/>
            <person name="Fujiyama A."/>
            <person name="Inagaki F."/>
            <person name="Takami H."/>
        </authorList>
    </citation>
    <scope>NUCLEOTIDE SEQUENCE</scope>
    <source>
        <strain evidence="7">Expedition CK06-06</strain>
    </source>
</reference>
<dbReference type="GO" id="GO:0019288">
    <property type="term" value="P:isopentenyl diphosphate biosynthetic process, methylerythritol 4-phosphate pathway"/>
    <property type="evidence" value="ECO:0007669"/>
    <property type="project" value="UniProtKB-UniPathway"/>
</dbReference>
<keyword evidence="5" id="KW-0548">Nucleotidyltransferase</keyword>
<dbReference type="EMBL" id="BARV01000372">
    <property type="protein sequence ID" value="GAH97501.1"/>
    <property type="molecule type" value="Genomic_DNA"/>
</dbReference>
<dbReference type="NCBIfam" id="TIGR00453">
    <property type="entry name" value="ispD"/>
    <property type="match status" value="1"/>
</dbReference>
<evidence type="ECO:0000256" key="5">
    <source>
        <dbReference type="ARBA" id="ARBA00022695"/>
    </source>
</evidence>
<evidence type="ECO:0000256" key="3">
    <source>
        <dbReference type="ARBA" id="ARBA00012526"/>
    </source>
</evidence>
<name>X1JS07_9ZZZZ</name>
<comment type="pathway">
    <text evidence="1">Isoprenoid biosynthesis; isopentenyl diphosphate biosynthesis via DXP pathway; isopentenyl diphosphate from 1-deoxy-D-xylulose 5-phosphate: step 2/6.</text>
</comment>
<evidence type="ECO:0000256" key="4">
    <source>
        <dbReference type="ARBA" id="ARBA00022679"/>
    </source>
</evidence>
<comment type="caution">
    <text evidence="7">The sequence shown here is derived from an EMBL/GenBank/DDBJ whole genome shotgun (WGS) entry which is preliminary data.</text>
</comment>
<evidence type="ECO:0000256" key="2">
    <source>
        <dbReference type="ARBA" id="ARBA00009789"/>
    </source>
</evidence>
<proteinExistence type="inferred from homology"/>
<dbReference type="InterPro" id="IPR018294">
    <property type="entry name" value="ISPD_synthase_CS"/>
</dbReference>